<evidence type="ECO:0000313" key="2">
    <source>
        <dbReference type="RefSeq" id="XP_030376758.1"/>
    </source>
</evidence>
<accession>A0A6J2TNR6</accession>
<gene>
    <name evidence="2" type="primary">LOC115625744</name>
</gene>
<dbReference type="GeneID" id="115625744"/>
<proteinExistence type="predicted"/>
<dbReference type="AlphaFoldDB" id="A0A6J2TNR6"/>
<sequence length="66" mass="7791">MLQRLLRKLKKPGLVATPKQAKFKKNCKCEPTTCKCIKKRQQQQHRWLLSQLRRRGADNLSSVILF</sequence>
<keyword evidence="1" id="KW-1185">Reference proteome</keyword>
<reference evidence="2" key="1">
    <citation type="submission" date="2025-08" db="UniProtKB">
        <authorList>
            <consortium name="RefSeq"/>
        </authorList>
    </citation>
    <scope>IDENTIFICATION</scope>
    <source>
        <strain evidence="2">11010-0011.00</strain>
        <tissue evidence="2">Whole body</tissue>
    </source>
</reference>
<dbReference type="Proteomes" id="UP000504634">
    <property type="component" value="Unplaced"/>
</dbReference>
<name>A0A6J2TNR6_DROLE</name>
<protein>
    <submittedName>
        <fullName evidence="2">Uncharacterized protein LOC115625744</fullName>
    </submittedName>
</protein>
<organism evidence="1 2">
    <name type="scientific">Drosophila lebanonensis</name>
    <name type="common">Fruit fly</name>
    <name type="synonym">Scaptodrosophila lebanonensis</name>
    <dbReference type="NCBI Taxonomy" id="7225"/>
    <lineage>
        <taxon>Eukaryota</taxon>
        <taxon>Metazoa</taxon>
        <taxon>Ecdysozoa</taxon>
        <taxon>Arthropoda</taxon>
        <taxon>Hexapoda</taxon>
        <taxon>Insecta</taxon>
        <taxon>Pterygota</taxon>
        <taxon>Neoptera</taxon>
        <taxon>Endopterygota</taxon>
        <taxon>Diptera</taxon>
        <taxon>Brachycera</taxon>
        <taxon>Muscomorpha</taxon>
        <taxon>Ephydroidea</taxon>
        <taxon>Drosophilidae</taxon>
        <taxon>Scaptodrosophila</taxon>
    </lineage>
</organism>
<evidence type="ECO:0000313" key="1">
    <source>
        <dbReference type="Proteomes" id="UP000504634"/>
    </source>
</evidence>
<dbReference type="RefSeq" id="XP_030376758.1">
    <property type="nucleotide sequence ID" value="XM_030520898.1"/>
</dbReference>